<evidence type="ECO:0000313" key="1">
    <source>
        <dbReference type="EMBL" id="CAB4138199.1"/>
    </source>
</evidence>
<name>A0A6J5M2M1_9CAUD</name>
<gene>
    <name evidence="1" type="ORF">UFOVP328_392</name>
</gene>
<dbReference type="EMBL" id="LR796341">
    <property type="protein sequence ID" value="CAB4138199.1"/>
    <property type="molecule type" value="Genomic_DNA"/>
</dbReference>
<reference evidence="1" key="1">
    <citation type="submission" date="2020-04" db="EMBL/GenBank/DDBJ databases">
        <authorList>
            <person name="Chiriac C."/>
            <person name="Salcher M."/>
            <person name="Ghai R."/>
            <person name="Kavagutti S V."/>
        </authorList>
    </citation>
    <scope>NUCLEOTIDE SEQUENCE</scope>
</reference>
<sequence length="118" mass="12604">MPNTPPPWEDITGISRTVMKDNAQESIVNYNGNARPAEFVVNQTTSNVYIGNSTGNLTQVWSPTVGIFPVYTTSESANVTGAVGQVISVGNSSGNAGRLAYWDGTNNRWSYVSDNSAV</sequence>
<protein>
    <submittedName>
        <fullName evidence="1">Uncharacterized protein</fullName>
    </submittedName>
</protein>
<organism evidence="1">
    <name type="scientific">uncultured Caudovirales phage</name>
    <dbReference type="NCBI Taxonomy" id="2100421"/>
    <lineage>
        <taxon>Viruses</taxon>
        <taxon>Duplodnaviria</taxon>
        <taxon>Heunggongvirae</taxon>
        <taxon>Uroviricota</taxon>
        <taxon>Caudoviricetes</taxon>
        <taxon>Peduoviridae</taxon>
        <taxon>Maltschvirus</taxon>
        <taxon>Maltschvirus maltsch</taxon>
    </lineage>
</organism>
<proteinExistence type="predicted"/>
<accession>A0A6J5M2M1</accession>